<sequence length="164" mass="17967">MPMYTVNKSGYIIMKKICLLIFLLISTLLLCGCTALFKEPTVDVSSVDLASINATDLCLDVTLAIDNPNPFGVLFQKINANVTYLQNGKWEPLSYIEKADVDISSGENTLLLPVSAKNADLIKAGFRFLISGEITVKVEGTAEPTFFGFSPKIPFNQTRTIQLP</sequence>
<comment type="caution">
    <text evidence="2">The sequence shown here is derived from an EMBL/GenBank/DDBJ whole genome shotgun (WGS) entry which is preliminary data.</text>
</comment>
<dbReference type="Gene3D" id="2.60.40.1820">
    <property type="match status" value="1"/>
</dbReference>
<proteinExistence type="predicted"/>
<gene>
    <name evidence="2" type="ORF">DLD82_14995</name>
</gene>
<reference evidence="2 3" key="1">
    <citation type="submission" date="2018-05" db="EMBL/GenBank/DDBJ databases">
        <title>Draft genome of Methanospirillum stamsii Pt1.</title>
        <authorList>
            <person name="Dueholm M.S."/>
            <person name="Nielsen P.H."/>
            <person name="Bakmann L.F."/>
            <person name="Otzen D.E."/>
        </authorList>
    </citation>
    <scope>NUCLEOTIDE SEQUENCE [LARGE SCALE GENOMIC DNA]</scope>
    <source>
        <strain evidence="2 3">Pt1</strain>
    </source>
</reference>
<accession>A0A2V2MZH4</accession>
<protein>
    <recommendedName>
        <fullName evidence="1">Late embryogenesis abundant protein LEA-2 subgroup domain-containing protein</fullName>
    </recommendedName>
</protein>
<evidence type="ECO:0000313" key="3">
    <source>
        <dbReference type="Proteomes" id="UP000245934"/>
    </source>
</evidence>
<keyword evidence="3" id="KW-1185">Reference proteome</keyword>
<feature type="domain" description="Late embryogenesis abundant protein LEA-2 subgroup" evidence="1">
    <location>
        <begin position="62"/>
        <end position="158"/>
    </location>
</feature>
<evidence type="ECO:0000259" key="1">
    <source>
        <dbReference type="Pfam" id="PF03168"/>
    </source>
</evidence>
<evidence type="ECO:0000313" key="2">
    <source>
        <dbReference type="EMBL" id="PWR70796.1"/>
    </source>
</evidence>
<name>A0A2V2MZH4_9EURY</name>
<dbReference type="AlphaFoldDB" id="A0A2V2MZH4"/>
<dbReference type="EMBL" id="QGMZ01000039">
    <property type="protein sequence ID" value="PWR70796.1"/>
    <property type="molecule type" value="Genomic_DNA"/>
</dbReference>
<dbReference type="Pfam" id="PF03168">
    <property type="entry name" value="LEA_2"/>
    <property type="match status" value="1"/>
</dbReference>
<dbReference type="SUPFAM" id="SSF117070">
    <property type="entry name" value="LEA14-like"/>
    <property type="match status" value="1"/>
</dbReference>
<organism evidence="2 3">
    <name type="scientific">Methanospirillum stamsii</name>
    <dbReference type="NCBI Taxonomy" id="1277351"/>
    <lineage>
        <taxon>Archaea</taxon>
        <taxon>Methanobacteriati</taxon>
        <taxon>Methanobacteriota</taxon>
        <taxon>Stenosarchaea group</taxon>
        <taxon>Methanomicrobia</taxon>
        <taxon>Methanomicrobiales</taxon>
        <taxon>Methanospirillaceae</taxon>
        <taxon>Methanospirillum</taxon>
    </lineage>
</organism>
<dbReference type="Proteomes" id="UP000245934">
    <property type="component" value="Unassembled WGS sequence"/>
</dbReference>
<dbReference type="InterPro" id="IPR004864">
    <property type="entry name" value="LEA_2"/>
</dbReference>